<comment type="caution">
    <text evidence="1">The sequence shown here is derived from an EMBL/GenBank/DDBJ whole genome shotgun (WGS) entry which is preliminary data.</text>
</comment>
<name>A0ABQ2D2J1_9DEIO</name>
<dbReference type="Proteomes" id="UP000632222">
    <property type="component" value="Unassembled WGS sequence"/>
</dbReference>
<keyword evidence="2" id="KW-1185">Reference proteome</keyword>
<evidence type="ECO:0000313" key="1">
    <source>
        <dbReference type="EMBL" id="GGJ43102.1"/>
    </source>
</evidence>
<organism evidence="1 2">
    <name type="scientific">Deinococcus roseus</name>
    <dbReference type="NCBI Taxonomy" id="392414"/>
    <lineage>
        <taxon>Bacteria</taxon>
        <taxon>Thermotogati</taxon>
        <taxon>Deinococcota</taxon>
        <taxon>Deinococci</taxon>
        <taxon>Deinococcales</taxon>
        <taxon>Deinococcaceae</taxon>
        <taxon>Deinococcus</taxon>
    </lineage>
</organism>
<reference evidence="2" key="1">
    <citation type="journal article" date="2019" name="Int. J. Syst. Evol. Microbiol.">
        <title>The Global Catalogue of Microorganisms (GCM) 10K type strain sequencing project: providing services to taxonomists for standard genome sequencing and annotation.</title>
        <authorList>
            <consortium name="The Broad Institute Genomics Platform"/>
            <consortium name="The Broad Institute Genome Sequencing Center for Infectious Disease"/>
            <person name="Wu L."/>
            <person name="Ma J."/>
        </authorList>
    </citation>
    <scope>NUCLEOTIDE SEQUENCE [LARGE SCALE GENOMIC DNA]</scope>
    <source>
        <strain evidence="2">JCM 14370</strain>
    </source>
</reference>
<evidence type="ECO:0000313" key="2">
    <source>
        <dbReference type="Proteomes" id="UP000632222"/>
    </source>
</evidence>
<protein>
    <submittedName>
        <fullName evidence="1">Uncharacterized protein</fullName>
    </submittedName>
</protein>
<accession>A0ABQ2D2J1</accession>
<dbReference type="SUPFAM" id="SSF63825">
    <property type="entry name" value="YWTD domain"/>
    <property type="match status" value="1"/>
</dbReference>
<proteinExistence type="predicted"/>
<gene>
    <name evidence="1" type="ORF">GCM10008938_31670</name>
</gene>
<sequence length="97" mass="10470">MLLPLTGFNPSNSSANLFRLVNGKLEVFTSLPGGQLDGMVEVGNDLVVSSWETQTLYKVNPQGNAEVLLKGIASPADLGYDSKRNRVLIPVLSENRP</sequence>
<dbReference type="EMBL" id="BMOD01000013">
    <property type="protein sequence ID" value="GGJ43102.1"/>
    <property type="molecule type" value="Genomic_DNA"/>
</dbReference>